<accession>A0AAV2S9R1</accession>
<dbReference type="Proteomes" id="UP001497623">
    <property type="component" value="Unassembled WGS sequence"/>
</dbReference>
<feature type="compositionally biased region" description="Polar residues" evidence="1">
    <location>
        <begin position="40"/>
        <end position="49"/>
    </location>
</feature>
<dbReference type="AlphaFoldDB" id="A0AAV2S9R1"/>
<evidence type="ECO:0000313" key="3">
    <source>
        <dbReference type="EMBL" id="CAL4177477.1"/>
    </source>
</evidence>
<reference evidence="3 4" key="1">
    <citation type="submission" date="2024-05" db="EMBL/GenBank/DDBJ databases">
        <authorList>
            <person name="Wallberg A."/>
        </authorList>
    </citation>
    <scope>NUCLEOTIDE SEQUENCE [LARGE SCALE GENOMIC DNA]</scope>
</reference>
<name>A0AAV2S9R1_MEGNR</name>
<keyword evidence="2" id="KW-0732">Signal</keyword>
<feature type="chain" id="PRO_5043495007" evidence="2">
    <location>
        <begin position="18"/>
        <end position="143"/>
    </location>
</feature>
<proteinExistence type="predicted"/>
<evidence type="ECO:0000313" key="4">
    <source>
        <dbReference type="Proteomes" id="UP001497623"/>
    </source>
</evidence>
<gene>
    <name evidence="3" type="ORF">MNOR_LOCUS34911</name>
</gene>
<protein>
    <submittedName>
        <fullName evidence="3">Uncharacterized protein</fullName>
    </submittedName>
</protein>
<comment type="caution">
    <text evidence="3">The sequence shown here is derived from an EMBL/GenBank/DDBJ whole genome shotgun (WGS) entry which is preliminary data.</text>
</comment>
<sequence length="143" mass="16068">MATWIILWSATAYIIQTIDMAVLNNPRSNNEIKASKTKDQQSSGKTAVSVSKRPNILESEQIAILEQMTKLKFPGSLPDKNVIQKENYEGAFVEGDMFLTDEQLKLFTSSPARKLVNFIGKPYLKWPDGSDGWPEIPYSVTDL</sequence>
<organism evidence="3 4">
    <name type="scientific">Meganyctiphanes norvegica</name>
    <name type="common">Northern krill</name>
    <name type="synonym">Thysanopoda norvegica</name>
    <dbReference type="NCBI Taxonomy" id="48144"/>
    <lineage>
        <taxon>Eukaryota</taxon>
        <taxon>Metazoa</taxon>
        <taxon>Ecdysozoa</taxon>
        <taxon>Arthropoda</taxon>
        <taxon>Crustacea</taxon>
        <taxon>Multicrustacea</taxon>
        <taxon>Malacostraca</taxon>
        <taxon>Eumalacostraca</taxon>
        <taxon>Eucarida</taxon>
        <taxon>Euphausiacea</taxon>
        <taxon>Euphausiidae</taxon>
        <taxon>Meganyctiphanes</taxon>
    </lineage>
</organism>
<feature type="region of interest" description="Disordered" evidence="1">
    <location>
        <begin position="32"/>
        <end position="51"/>
    </location>
</feature>
<keyword evidence="4" id="KW-1185">Reference proteome</keyword>
<feature type="non-terminal residue" evidence="3">
    <location>
        <position position="143"/>
    </location>
</feature>
<dbReference type="EMBL" id="CAXKWB010055695">
    <property type="protein sequence ID" value="CAL4177477.1"/>
    <property type="molecule type" value="Genomic_DNA"/>
</dbReference>
<evidence type="ECO:0000256" key="1">
    <source>
        <dbReference type="SAM" id="MobiDB-lite"/>
    </source>
</evidence>
<evidence type="ECO:0000256" key="2">
    <source>
        <dbReference type="SAM" id="SignalP"/>
    </source>
</evidence>
<feature type="signal peptide" evidence="2">
    <location>
        <begin position="1"/>
        <end position="17"/>
    </location>
</feature>